<dbReference type="EMBL" id="HG977194">
    <property type="protein sequence ID" value="CDP79495.1"/>
    <property type="molecule type" value="Genomic_DNA"/>
</dbReference>
<proteinExistence type="predicted"/>
<feature type="transmembrane region" description="Helical" evidence="6">
    <location>
        <begin position="32"/>
        <end position="53"/>
    </location>
</feature>
<dbReference type="GO" id="GO:0005886">
    <property type="term" value="C:plasma membrane"/>
    <property type="evidence" value="ECO:0007669"/>
    <property type="project" value="TreeGrafter"/>
</dbReference>
<feature type="transmembrane region" description="Helical" evidence="6">
    <location>
        <begin position="288"/>
        <end position="307"/>
    </location>
</feature>
<keyword evidence="3 6" id="KW-0812">Transmembrane</keyword>
<evidence type="ECO:0000256" key="5">
    <source>
        <dbReference type="ARBA" id="ARBA00023136"/>
    </source>
</evidence>
<feature type="transmembrane region" description="Helical" evidence="6">
    <location>
        <begin position="331"/>
        <end position="350"/>
    </location>
</feature>
<evidence type="ECO:0000256" key="2">
    <source>
        <dbReference type="ARBA" id="ARBA00022448"/>
    </source>
</evidence>
<dbReference type="InterPro" id="IPR036259">
    <property type="entry name" value="MFS_trans_sf"/>
</dbReference>
<feature type="transmembrane region" description="Helical" evidence="6">
    <location>
        <begin position="102"/>
        <end position="120"/>
    </location>
</feature>
<feature type="transmembrane region" description="Helical" evidence="6">
    <location>
        <begin position="229"/>
        <end position="250"/>
    </location>
</feature>
<organism evidence="8">
    <name type="scientific">Bartonella schoenbuchensis</name>
    <dbReference type="NCBI Taxonomy" id="165694"/>
    <lineage>
        <taxon>Bacteria</taxon>
        <taxon>Pseudomonadati</taxon>
        <taxon>Pseudomonadota</taxon>
        <taxon>Alphaproteobacteria</taxon>
        <taxon>Hyphomicrobiales</taxon>
        <taxon>Bartonellaceae</taxon>
        <taxon>Bartonella</taxon>
    </lineage>
</organism>
<feature type="transmembrane region" description="Helical" evidence="6">
    <location>
        <begin position="256"/>
        <end position="276"/>
    </location>
</feature>
<accession>A0A024LQ45</accession>
<evidence type="ECO:0000313" key="8">
    <source>
        <dbReference type="EMBL" id="CDP79495.1"/>
    </source>
</evidence>
<comment type="subcellular location">
    <subcellularLocation>
        <location evidence="1">Endomembrane system</location>
        <topology evidence="1">Multi-pass membrane protein</topology>
    </subcellularLocation>
</comment>
<evidence type="ECO:0000313" key="7">
    <source>
        <dbReference type="EMBL" id="CDP79376.1"/>
    </source>
</evidence>
<keyword evidence="5 6" id="KW-0472">Membrane</keyword>
<protein>
    <submittedName>
        <fullName evidence="8">Transport protein transmembrane</fullName>
    </submittedName>
</protein>
<feature type="transmembrane region" description="Helical" evidence="6">
    <location>
        <begin position="198"/>
        <end position="217"/>
    </location>
</feature>
<evidence type="ECO:0000256" key="6">
    <source>
        <dbReference type="SAM" id="Phobius"/>
    </source>
</evidence>
<dbReference type="AlphaFoldDB" id="A0A024LQ45"/>
<evidence type="ECO:0000256" key="3">
    <source>
        <dbReference type="ARBA" id="ARBA00022692"/>
    </source>
</evidence>
<feature type="transmembrane region" description="Helical" evidence="6">
    <location>
        <begin position="515"/>
        <end position="533"/>
    </location>
</feature>
<name>A0A024LQ45_9HYPH</name>
<sequence length="558" mass="61860">MNGKKSAIMSAEEGEGDLPQSGPIFAGPLPKCFVYIFASFILQWAYGLGANMVQSNILQLSGNFRATLTETTWLVAAYMAPNVSVAIMLIKIRYQFGLRSFAELSILGFVFVCILQLFVTDLRSALIIRFFAGIAAAPMASLAFLYMLEAFAPEKKFTIGLSLNYMNAALAVPLSRLISPYLLENNGGFSSLSAMEMGLVLISLGCIFSLPLTPVACNKVIRKFDWVSYSLIAFGLGLNAMVMSVGKLYWWHEAPWIGWGLALALLSLVIATIFELNREYPLIDLRWLFSKEMVQVVLVLLIFRILLSEQSTLAADFFGLFGLLNGDMAPMYFAVTIGTLLGGGICVCFLRAGREDYFYFMSLSCLALGSYLDSYVNHLTRPEDLMLSQGLIGFGYALFLPPALFNGFVRANARGPSYVLSFIAIFLLTQVTGGLMSAAFFGSLQFIFAYKHFECLKQEIVITDPLIFNEINALLSSSYNALSPSNIGSGQFMSDLIGQLKLTANILAYDDVFRLYFYIAAVVLIIFLVKIIYQLRPFILVEPNWKDKAVLVKKSEKR</sequence>
<reference evidence="8" key="2">
    <citation type="submission" date="2014-05" db="EMBL/GenBank/DDBJ databases">
        <title>Genome sequencing of Bartonella spp. isolated from human blood.</title>
        <authorList>
            <person name="Raoult D."/>
        </authorList>
    </citation>
    <scope>NUCLEOTIDE SEQUENCE</scope>
    <source>
        <strain evidence="8">MVT06</strain>
    </source>
</reference>
<dbReference type="SUPFAM" id="SSF103473">
    <property type="entry name" value="MFS general substrate transporter"/>
    <property type="match status" value="1"/>
</dbReference>
<dbReference type="GO" id="GO:0022857">
    <property type="term" value="F:transmembrane transporter activity"/>
    <property type="evidence" value="ECO:0007669"/>
    <property type="project" value="TreeGrafter"/>
</dbReference>
<evidence type="ECO:0000256" key="4">
    <source>
        <dbReference type="ARBA" id="ARBA00022989"/>
    </source>
</evidence>
<feature type="transmembrane region" description="Helical" evidence="6">
    <location>
        <begin position="386"/>
        <end position="405"/>
    </location>
</feature>
<dbReference type="PANTHER" id="PTHR23501">
    <property type="entry name" value="MAJOR FACILITATOR SUPERFAMILY"/>
    <property type="match status" value="1"/>
</dbReference>
<dbReference type="EMBL" id="HG977193">
    <property type="protein sequence ID" value="CDP79376.1"/>
    <property type="molecule type" value="Genomic_DNA"/>
</dbReference>
<evidence type="ECO:0000256" key="1">
    <source>
        <dbReference type="ARBA" id="ARBA00004127"/>
    </source>
</evidence>
<keyword evidence="4 6" id="KW-1133">Transmembrane helix</keyword>
<dbReference type="PANTHER" id="PTHR23501:SF191">
    <property type="entry name" value="VACUOLAR BASIC AMINO ACID TRANSPORTER 4"/>
    <property type="match status" value="1"/>
</dbReference>
<keyword evidence="2" id="KW-0813">Transport</keyword>
<feature type="transmembrane region" description="Helical" evidence="6">
    <location>
        <begin position="126"/>
        <end position="147"/>
    </location>
</feature>
<feature type="transmembrane region" description="Helical" evidence="6">
    <location>
        <begin position="357"/>
        <end position="374"/>
    </location>
</feature>
<gene>
    <name evidence="7" type="ORF">BN1046_00269</name>
    <name evidence="8" type="ORF">BN1046_00389</name>
</gene>
<dbReference type="GO" id="GO:0012505">
    <property type="term" value="C:endomembrane system"/>
    <property type="evidence" value="ECO:0007669"/>
    <property type="project" value="UniProtKB-SubCell"/>
</dbReference>
<feature type="transmembrane region" description="Helical" evidence="6">
    <location>
        <begin position="417"/>
        <end position="441"/>
    </location>
</feature>
<feature type="transmembrane region" description="Helical" evidence="6">
    <location>
        <begin position="73"/>
        <end position="90"/>
    </location>
</feature>
<reference evidence="8" key="1">
    <citation type="submission" date="2013-11" db="EMBL/GenBank/DDBJ databases">
        <authorList>
            <person name="GENOMES U."/>
        </authorList>
    </citation>
    <scope>NUCLEOTIDE SEQUENCE</scope>
    <source>
        <strain evidence="8">MVT06</strain>
    </source>
</reference>